<accession>A0ABC8ZVQ8</accession>
<feature type="domain" description="Disease resistance N-terminal" evidence="8">
    <location>
        <begin position="20"/>
        <end position="98"/>
    </location>
</feature>
<dbReference type="SUPFAM" id="SSF52540">
    <property type="entry name" value="P-loop containing nucleoside triphosphate hydrolases"/>
    <property type="match status" value="1"/>
</dbReference>
<name>A0ABC8ZVQ8_9POAL</name>
<comment type="similarity">
    <text evidence="1">Belongs to the disease resistance NB-LRR family.</text>
</comment>
<evidence type="ECO:0000256" key="5">
    <source>
        <dbReference type="ARBA" id="ARBA00022821"/>
    </source>
</evidence>
<dbReference type="PRINTS" id="PR00364">
    <property type="entry name" value="DISEASERSIST"/>
</dbReference>
<dbReference type="FunFam" id="3.40.50.300:FF:001091">
    <property type="entry name" value="Probable disease resistance protein At1g61300"/>
    <property type="match status" value="1"/>
</dbReference>
<dbReference type="Gene3D" id="1.20.5.4130">
    <property type="match status" value="1"/>
</dbReference>
<dbReference type="AlphaFoldDB" id="A0ABC8ZVQ8"/>
<feature type="domain" description="Disease resistance R13L4/SHOC-2-like LRR" evidence="10">
    <location>
        <begin position="556"/>
        <end position="879"/>
    </location>
</feature>
<dbReference type="PANTHER" id="PTHR23155:SF1182">
    <property type="entry name" value="OS07G0186500 PROTEIN"/>
    <property type="match status" value="1"/>
</dbReference>
<evidence type="ECO:0000313" key="11">
    <source>
        <dbReference type="EMBL" id="CAL4966605.1"/>
    </source>
</evidence>
<evidence type="ECO:0000313" key="12">
    <source>
        <dbReference type="Proteomes" id="UP001497457"/>
    </source>
</evidence>
<dbReference type="InterPro" id="IPR042197">
    <property type="entry name" value="Apaf_helical"/>
</dbReference>
<evidence type="ECO:0000259" key="10">
    <source>
        <dbReference type="Pfam" id="PF23598"/>
    </source>
</evidence>
<dbReference type="Proteomes" id="UP001497457">
    <property type="component" value="Chromosome 2b"/>
</dbReference>
<keyword evidence="4" id="KW-0547">Nucleotide-binding</keyword>
<dbReference type="InterPro" id="IPR032675">
    <property type="entry name" value="LRR_dom_sf"/>
</dbReference>
<dbReference type="InterPro" id="IPR058922">
    <property type="entry name" value="WHD_DRP"/>
</dbReference>
<dbReference type="Pfam" id="PF23559">
    <property type="entry name" value="WHD_DRP"/>
    <property type="match status" value="1"/>
</dbReference>
<gene>
    <name evidence="11" type="ORF">URODEC1_LOCUS47883</name>
</gene>
<evidence type="ECO:0008006" key="13">
    <source>
        <dbReference type="Google" id="ProtNLM"/>
    </source>
</evidence>
<reference evidence="11" key="1">
    <citation type="submission" date="2024-10" db="EMBL/GenBank/DDBJ databases">
        <authorList>
            <person name="Ryan C."/>
        </authorList>
    </citation>
    <scope>NUCLEOTIDE SEQUENCE [LARGE SCALE GENOMIC DNA]</scope>
</reference>
<dbReference type="Pfam" id="PF23598">
    <property type="entry name" value="LRR_14"/>
    <property type="match status" value="1"/>
</dbReference>
<evidence type="ECO:0000259" key="9">
    <source>
        <dbReference type="Pfam" id="PF23559"/>
    </source>
</evidence>
<keyword evidence="3" id="KW-0677">Repeat</keyword>
<feature type="domain" description="Disease resistance protein winged helix" evidence="9">
    <location>
        <begin position="440"/>
        <end position="509"/>
    </location>
</feature>
<protein>
    <recommendedName>
        <fullName evidence="13">Disease resistance protein RPM1-like</fullName>
    </recommendedName>
</protein>
<evidence type="ECO:0000256" key="1">
    <source>
        <dbReference type="ARBA" id="ARBA00008894"/>
    </source>
</evidence>
<keyword evidence="6" id="KW-0175">Coiled coil</keyword>
<dbReference type="InterPro" id="IPR055414">
    <property type="entry name" value="LRR_R13L4/SHOC2-like"/>
</dbReference>
<evidence type="ECO:0000256" key="3">
    <source>
        <dbReference type="ARBA" id="ARBA00022737"/>
    </source>
</evidence>
<feature type="domain" description="NB-ARC" evidence="7">
    <location>
        <begin position="180"/>
        <end position="352"/>
    </location>
</feature>
<dbReference type="InterPro" id="IPR044974">
    <property type="entry name" value="Disease_R_plants"/>
</dbReference>
<dbReference type="InterPro" id="IPR038005">
    <property type="entry name" value="RX-like_CC"/>
</dbReference>
<sequence>MADALFVVLRKVALTLGDGALEKIGTEVVEAAPIMTDFEHSMKQIRGELLILQAFVHQVSAQRTSDKAFDAWLDQVRDVAHEVEDIIDEYAYLTAQTVDTGSFFKRKFHQIKNIAAWQKFPNQISQVEARIQRLAEMRNRYGFSVGELERNKSLQLSSHICLSDSAYLMDNSEIVGNVDEIGKLTKWLLEDKQDRSLIAILGMGGLGKTTMASSAYKSQQIRSHFDCHVWVTVSQTYQIEELLRETITQLIDQRASMESGFMTMSRVRLIEVIQNYLRDKKYFIVLDDVWDQDAWLFLNYAFVRNKCGSRVLITTRRRDVSSLAVDNYVIELKTLPCAESWELFCKKAFRASKDNICPENFRSLAEKIVTRCQGLPLAIVTIGSTLSYRELEVEEWAFFYNQLSWQLAYNPELHWISSVLNTSLHDLPSYLRSCFLYCSLYPEDYKIRRKLIAKLWIAEGFVEDRGDGKMEEVTEYYLSELTQRSLLQVTERNKYGRARTFVMHDLVREATLIIAKKEKFGIAYGNAGITQVTHETRRLSIKRCAQSLHSLASSRLRSFILFDSKVPSPWIYDVLSRFRLLRVLCLTFTDIEQVPCIVTELYNLHYLDLSHTKVKQIPSSFRKLINLQVLDLRFTYVQELPLEITMLTNLRHLHVCLIHDLYARTLNCFSATKIPGNICRLKNLRALLTISANKDLVSQLGNMTLMRSLAILNVRQSYIKEIWSSLAKMPNLSRLLISACDMDEILRLEMLEALPNVKVFWLAGKLEGGMLPPLFAKFEKLTWLKMDWSGLKKDPISSFSHMLNLVDLWLFGAYSGEHLCFCAGWFPKLKTLQLADMEHLNQIEMEEGTMTNLHELELSSLRNLKIVPEGIRHIRTLHHMFLKDMSIEFIGRLQGSDNHIVQHIRDINIFGPSDSRAVNNFIYSIYFAHKYGPGAIKYIPTK</sequence>
<keyword evidence="12" id="KW-1185">Reference proteome</keyword>
<dbReference type="SUPFAM" id="SSF52058">
    <property type="entry name" value="L domain-like"/>
    <property type="match status" value="1"/>
</dbReference>
<evidence type="ECO:0000256" key="6">
    <source>
        <dbReference type="ARBA" id="ARBA00023054"/>
    </source>
</evidence>
<dbReference type="GO" id="GO:0002758">
    <property type="term" value="P:innate immune response-activating signaling pathway"/>
    <property type="evidence" value="ECO:0007669"/>
    <property type="project" value="UniProtKB-ARBA"/>
</dbReference>
<dbReference type="GO" id="GO:0042742">
    <property type="term" value="P:defense response to bacterium"/>
    <property type="evidence" value="ECO:0007669"/>
    <property type="project" value="UniProtKB-ARBA"/>
</dbReference>
<evidence type="ECO:0000259" key="7">
    <source>
        <dbReference type="Pfam" id="PF00931"/>
    </source>
</evidence>
<dbReference type="Gene3D" id="1.10.8.430">
    <property type="entry name" value="Helical domain of apoptotic protease-activating factors"/>
    <property type="match status" value="1"/>
</dbReference>
<keyword evidence="5" id="KW-0611">Plant defense</keyword>
<evidence type="ECO:0000256" key="4">
    <source>
        <dbReference type="ARBA" id="ARBA00022741"/>
    </source>
</evidence>
<dbReference type="Gene3D" id="3.80.10.10">
    <property type="entry name" value="Ribonuclease Inhibitor"/>
    <property type="match status" value="2"/>
</dbReference>
<keyword evidence="2" id="KW-0433">Leucine-rich repeat</keyword>
<dbReference type="PANTHER" id="PTHR23155">
    <property type="entry name" value="DISEASE RESISTANCE PROTEIN RP"/>
    <property type="match status" value="1"/>
</dbReference>
<dbReference type="Pfam" id="PF18052">
    <property type="entry name" value="Rx_N"/>
    <property type="match status" value="1"/>
</dbReference>
<dbReference type="Gene3D" id="3.40.50.300">
    <property type="entry name" value="P-loop containing nucleotide triphosphate hydrolases"/>
    <property type="match status" value="1"/>
</dbReference>
<proteinExistence type="inferred from homology"/>
<dbReference type="Pfam" id="PF00931">
    <property type="entry name" value="NB-ARC"/>
    <property type="match status" value="1"/>
</dbReference>
<dbReference type="GO" id="GO:0009626">
    <property type="term" value="P:plant-type hypersensitive response"/>
    <property type="evidence" value="ECO:0007669"/>
    <property type="project" value="UniProtKB-ARBA"/>
</dbReference>
<dbReference type="InterPro" id="IPR027417">
    <property type="entry name" value="P-loop_NTPase"/>
</dbReference>
<dbReference type="GO" id="GO:0000166">
    <property type="term" value="F:nucleotide binding"/>
    <property type="evidence" value="ECO:0007669"/>
    <property type="project" value="UniProtKB-KW"/>
</dbReference>
<evidence type="ECO:0000259" key="8">
    <source>
        <dbReference type="Pfam" id="PF18052"/>
    </source>
</evidence>
<dbReference type="InterPro" id="IPR041118">
    <property type="entry name" value="Rx_N"/>
</dbReference>
<dbReference type="EMBL" id="OZ075112">
    <property type="protein sequence ID" value="CAL4966605.1"/>
    <property type="molecule type" value="Genomic_DNA"/>
</dbReference>
<dbReference type="FunFam" id="1.10.10.10:FF:000322">
    <property type="entry name" value="Probable disease resistance protein At1g63360"/>
    <property type="match status" value="1"/>
</dbReference>
<dbReference type="Gene3D" id="1.10.10.10">
    <property type="entry name" value="Winged helix-like DNA-binding domain superfamily/Winged helix DNA-binding domain"/>
    <property type="match status" value="1"/>
</dbReference>
<dbReference type="InterPro" id="IPR002182">
    <property type="entry name" value="NB-ARC"/>
</dbReference>
<dbReference type="CDD" id="cd14798">
    <property type="entry name" value="RX-CC_like"/>
    <property type="match status" value="1"/>
</dbReference>
<organism evidence="11 12">
    <name type="scientific">Urochloa decumbens</name>
    <dbReference type="NCBI Taxonomy" id="240449"/>
    <lineage>
        <taxon>Eukaryota</taxon>
        <taxon>Viridiplantae</taxon>
        <taxon>Streptophyta</taxon>
        <taxon>Embryophyta</taxon>
        <taxon>Tracheophyta</taxon>
        <taxon>Spermatophyta</taxon>
        <taxon>Magnoliopsida</taxon>
        <taxon>Liliopsida</taxon>
        <taxon>Poales</taxon>
        <taxon>Poaceae</taxon>
        <taxon>PACMAD clade</taxon>
        <taxon>Panicoideae</taxon>
        <taxon>Panicodae</taxon>
        <taxon>Paniceae</taxon>
        <taxon>Melinidinae</taxon>
        <taxon>Urochloa</taxon>
    </lineage>
</organism>
<dbReference type="InterPro" id="IPR036388">
    <property type="entry name" value="WH-like_DNA-bd_sf"/>
</dbReference>
<evidence type="ECO:0000256" key="2">
    <source>
        <dbReference type="ARBA" id="ARBA00022614"/>
    </source>
</evidence>